<dbReference type="InterPro" id="IPR000515">
    <property type="entry name" value="MetI-like"/>
</dbReference>
<dbReference type="PATRIC" id="fig|263475.3.peg.1476"/>
<accession>A0A0M0LLD4</accession>
<reference evidence="10" key="1">
    <citation type="submission" date="2015-08" db="EMBL/GenBank/DDBJ databases">
        <title>Fjat-10028 dsm 16317.</title>
        <authorList>
            <person name="Liu B."/>
            <person name="Wang J."/>
            <person name="Zhu Y."/>
            <person name="Liu G."/>
            <person name="Chen Q."/>
            <person name="Chen Z."/>
            <person name="Lan J."/>
            <person name="Che J."/>
            <person name="Ge C."/>
            <person name="Shi H."/>
            <person name="Pan Z."/>
            <person name="Liu X."/>
        </authorList>
    </citation>
    <scope>NUCLEOTIDE SEQUENCE [LARGE SCALE GENOMIC DNA]</scope>
    <source>
        <strain evidence="10">DSM 16317</strain>
    </source>
</reference>
<gene>
    <name evidence="9" type="ORF">AMD00_05310</name>
</gene>
<dbReference type="Pfam" id="PF00528">
    <property type="entry name" value="BPD_transp_1"/>
    <property type="match status" value="1"/>
</dbReference>
<comment type="similarity">
    <text evidence="7">Belongs to the binding-protein-dependent transport system permease family.</text>
</comment>
<feature type="transmembrane region" description="Helical" evidence="7">
    <location>
        <begin position="232"/>
        <end position="256"/>
    </location>
</feature>
<proteinExistence type="inferred from homology"/>
<evidence type="ECO:0000256" key="4">
    <source>
        <dbReference type="ARBA" id="ARBA00022692"/>
    </source>
</evidence>
<dbReference type="RefSeq" id="WP_053416018.1">
    <property type="nucleotide sequence ID" value="NZ_LILB01000001.1"/>
</dbReference>
<sequence>MTTFVTYNGELKSQEELEQHYKPVKVSTWVRLKKHKVFYTMLFPCLVFFLIFSYWPMLGLVLSFREYGFNTGILGGDFVGLKYFEQFFDDPRNWIYIKNTLIISCLKLFVALPFPIILAIMFSEMKNSKLRSTLQSITYLPYFISWVVVVGIMSRLLAPDTGLLNQLIQKFGGDGSTFFMMEESHFFPLVFISYVWKGIGWDSIIYFAAIMAIVPTLYEAASIDGASRLRQIWHVTLPGITSTIIILFILSLGSILSAGFDQIYLMQNPGNANVSETIDTYIVRTGLQGGQFGYATAIGLMQGIAGLVLTIVVNRVTSKKFDSSLW</sequence>
<feature type="domain" description="ABC transmembrane type-1" evidence="8">
    <location>
        <begin position="97"/>
        <end position="313"/>
    </location>
</feature>
<dbReference type="GO" id="GO:0005886">
    <property type="term" value="C:plasma membrane"/>
    <property type="evidence" value="ECO:0007669"/>
    <property type="project" value="UniProtKB-SubCell"/>
</dbReference>
<dbReference type="PANTHER" id="PTHR43227:SF11">
    <property type="entry name" value="BLL4140 PROTEIN"/>
    <property type="match status" value="1"/>
</dbReference>
<keyword evidence="2 7" id="KW-0813">Transport</keyword>
<evidence type="ECO:0000313" key="10">
    <source>
        <dbReference type="Proteomes" id="UP000036867"/>
    </source>
</evidence>
<organism evidence="9 10">
    <name type="scientific">Viridibacillus arvi</name>
    <dbReference type="NCBI Taxonomy" id="263475"/>
    <lineage>
        <taxon>Bacteria</taxon>
        <taxon>Bacillati</taxon>
        <taxon>Bacillota</taxon>
        <taxon>Bacilli</taxon>
        <taxon>Bacillales</taxon>
        <taxon>Caryophanaceae</taxon>
        <taxon>Viridibacillus</taxon>
    </lineage>
</organism>
<evidence type="ECO:0000256" key="1">
    <source>
        <dbReference type="ARBA" id="ARBA00004651"/>
    </source>
</evidence>
<dbReference type="Gene3D" id="1.10.3720.10">
    <property type="entry name" value="MetI-like"/>
    <property type="match status" value="1"/>
</dbReference>
<dbReference type="AlphaFoldDB" id="A0A0M0LLD4"/>
<comment type="subcellular location">
    <subcellularLocation>
        <location evidence="1 7">Cell membrane</location>
        <topology evidence="1 7">Multi-pass membrane protein</topology>
    </subcellularLocation>
</comment>
<evidence type="ECO:0000259" key="8">
    <source>
        <dbReference type="PROSITE" id="PS50928"/>
    </source>
</evidence>
<name>A0A0M0LLD4_9BACL</name>
<dbReference type="Proteomes" id="UP000036867">
    <property type="component" value="Unassembled WGS sequence"/>
</dbReference>
<protein>
    <submittedName>
        <fullName evidence="9">Protein lplB</fullName>
    </submittedName>
</protein>
<dbReference type="GeneID" id="301135520"/>
<dbReference type="STRING" id="263475.AMD00_05310"/>
<keyword evidence="4 7" id="KW-0812">Transmembrane</keyword>
<dbReference type="CDD" id="cd06261">
    <property type="entry name" value="TM_PBP2"/>
    <property type="match status" value="1"/>
</dbReference>
<feature type="transmembrane region" description="Helical" evidence="7">
    <location>
        <begin position="203"/>
        <end position="220"/>
    </location>
</feature>
<comment type="caution">
    <text evidence="9">The sequence shown here is derived from an EMBL/GenBank/DDBJ whole genome shotgun (WGS) entry which is preliminary data.</text>
</comment>
<dbReference type="InterPro" id="IPR050809">
    <property type="entry name" value="UgpAE/MalFG_permease"/>
</dbReference>
<feature type="transmembrane region" description="Helical" evidence="7">
    <location>
        <begin position="96"/>
        <end position="120"/>
    </location>
</feature>
<dbReference type="SUPFAM" id="SSF161098">
    <property type="entry name" value="MetI-like"/>
    <property type="match status" value="1"/>
</dbReference>
<keyword evidence="3" id="KW-1003">Cell membrane</keyword>
<feature type="transmembrane region" description="Helical" evidence="7">
    <location>
        <begin position="37"/>
        <end position="55"/>
    </location>
</feature>
<evidence type="ECO:0000313" key="9">
    <source>
        <dbReference type="EMBL" id="KOO51854.1"/>
    </source>
</evidence>
<evidence type="ECO:0000256" key="3">
    <source>
        <dbReference type="ARBA" id="ARBA00022475"/>
    </source>
</evidence>
<feature type="transmembrane region" description="Helical" evidence="7">
    <location>
        <begin position="292"/>
        <end position="313"/>
    </location>
</feature>
<dbReference type="EMBL" id="LILB01000001">
    <property type="protein sequence ID" value="KOO51854.1"/>
    <property type="molecule type" value="Genomic_DNA"/>
</dbReference>
<evidence type="ECO:0000256" key="5">
    <source>
        <dbReference type="ARBA" id="ARBA00022989"/>
    </source>
</evidence>
<evidence type="ECO:0000256" key="7">
    <source>
        <dbReference type="RuleBase" id="RU363032"/>
    </source>
</evidence>
<evidence type="ECO:0000256" key="6">
    <source>
        <dbReference type="ARBA" id="ARBA00023136"/>
    </source>
</evidence>
<keyword evidence="10" id="KW-1185">Reference proteome</keyword>
<feature type="transmembrane region" description="Helical" evidence="7">
    <location>
        <begin position="140"/>
        <end position="158"/>
    </location>
</feature>
<dbReference type="PANTHER" id="PTHR43227">
    <property type="entry name" value="BLL4140 PROTEIN"/>
    <property type="match status" value="1"/>
</dbReference>
<evidence type="ECO:0000256" key="2">
    <source>
        <dbReference type="ARBA" id="ARBA00022448"/>
    </source>
</evidence>
<dbReference type="InterPro" id="IPR035906">
    <property type="entry name" value="MetI-like_sf"/>
</dbReference>
<dbReference type="PROSITE" id="PS50928">
    <property type="entry name" value="ABC_TM1"/>
    <property type="match status" value="1"/>
</dbReference>
<dbReference type="GO" id="GO:0055085">
    <property type="term" value="P:transmembrane transport"/>
    <property type="evidence" value="ECO:0007669"/>
    <property type="project" value="InterPro"/>
</dbReference>
<keyword evidence="6 7" id="KW-0472">Membrane</keyword>
<keyword evidence="5 7" id="KW-1133">Transmembrane helix</keyword>